<comment type="subcellular location">
    <subcellularLocation>
        <location evidence="4">Endoplasmic reticulum membrane</location>
        <topology evidence="4">Peripheral membrane protein</topology>
    </subcellularLocation>
    <subcellularLocation>
        <location evidence="3">Microsome membrane</location>
        <topology evidence="3">Peripheral membrane protein</topology>
    </subcellularLocation>
</comment>
<protein>
    <submittedName>
        <fullName evidence="15">CYP3A4</fullName>
    </submittedName>
</protein>
<dbReference type="PANTHER" id="PTHR24292:SF54">
    <property type="entry name" value="CYP9F3-RELATED"/>
    <property type="match status" value="1"/>
</dbReference>
<evidence type="ECO:0000256" key="7">
    <source>
        <dbReference type="ARBA" id="ARBA00022723"/>
    </source>
</evidence>
<evidence type="ECO:0000256" key="5">
    <source>
        <dbReference type="ARBA" id="ARBA00010617"/>
    </source>
</evidence>
<dbReference type="Proteomes" id="UP001235939">
    <property type="component" value="Chromosome 02"/>
</dbReference>
<keyword evidence="13" id="KW-0472">Membrane</keyword>
<dbReference type="InterPro" id="IPR017972">
    <property type="entry name" value="Cyt_P450_CS"/>
</dbReference>
<evidence type="ECO:0000256" key="14">
    <source>
        <dbReference type="RuleBase" id="RU000461"/>
    </source>
</evidence>
<dbReference type="PRINTS" id="PR00465">
    <property type="entry name" value="EP450IV"/>
</dbReference>
<evidence type="ECO:0000256" key="10">
    <source>
        <dbReference type="ARBA" id="ARBA00023002"/>
    </source>
</evidence>
<keyword evidence="12 14" id="KW-0503">Monooxygenase</keyword>
<keyword evidence="10 14" id="KW-0560">Oxidoreductase</keyword>
<dbReference type="Pfam" id="PF00067">
    <property type="entry name" value="p450"/>
    <property type="match status" value="1"/>
</dbReference>
<keyword evidence="8" id="KW-0256">Endoplasmic reticulum</keyword>
<dbReference type="EMBL" id="CP092864">
    <property type="protein sequence ID" value="UYV63644.1"/>
    <property type="molecule type" value="Genomic_DNA"/>
</dbReference>
<proteinExistence type="inferred from homology"/>
<evidence type="ECO:0000256" key="13">
    <source>
        <dbReference type="ARBA" id="ARBA00023136"/>
    </source>
</evidence>
<comment type="function">
    <text evidence="2">May be involved in the metabolism of insect hormones and in the breakdown of synthetic insecticides.</text>
</comment>
<evidence type="ECO:0000256" key="6">
    <source>
        <dbReference type="ARBA" id="ARBA00022617"/>
    </source>
</evidence>
<gene>
    <name evidence="15" type="ORF">LAZ67_2005153</name>
</gene>
<name>A0ABY6K447_9ARAC</name>
<evidence type="ECO:0000313" key="16">
    <source>
        <dbReference type="Proteomes" id="UP001235939"/>
    </source>
</evidence>
<keyword evidence="11 14" id="KW-0408">Iron</keyword>
<reference evidence="15 16" key="1">
    <citation type="submission" date="2022-01" db="EMBL/GenBank/DDBJ databases">
        <title>A chromosomal length assembly of Cordylochernes scorpioides.</title>
        <authorList>
            <person name="Zeh D."/>
            <person name="Zeh J."/>
        </authorList>
    </citation>
    <scope>NUCLEOTIDE SEQUENCE [LARGE SCALE GENOMIC DNA]</scope>
    <source>
        <strain evidence="15">IN4F17</strain>
        <tissue evidence="15">Whole Body</tissue>
    </source>
</reference>
<comment type="similarity">
    <text evidence="5 14">Belongs to the cytochrome P450 family.</text>
</comment>
<dbReference type="PANTHER" id="PTHR24292">
    <property type="entry name" value="CYTOCHROME P450"/>
    <property type="match status" value="1"/>
</dbReference>
<keyword evidence="9" id="KW-0492">Microsome</keyword>
<keyword evidence="6 14" id="KW-0349">Heme</keyword>
<keyword evidence="7 14" id="KW-0479">Metal-binding</keyword>
<evidence type="ECO:0000313" key="15">
    <source>
        <dbReference type="EMBL" id="UYV63644.1"/>
    </source>
</evidence>
<accession>A0ABY6K447</accession>
<evidence type="ECO:0000256" key="3">
    <source>
        <dbReference type="ARBA" id="ARBA00004174"/>
    </source>
</evidence>
<dbReference type="Gene3D" id="1.10.630.10">
    <property type="entry name" value="Cytochrome P450"/>
    <property type="match status" value="1"/>
</dbReference>
<evidence type="ECO:0000256" key="9">
    <source>
        <dbReference type="ARBA" id="ARBA00022848"/>
    </source>
</evidence>
<evidence type="ECO:0000256" key="11">
    <source>
        <dbReference type="ARBA" id="ARBA00023004"/>
    </source>
</evidence>
<sequence length="123" mass="13877">MSTLDSRLDRKAAEDYQLGEIRVPKDCLISLPIYALHTDPAWFPEPFQYRPERWVEVCPGLIVFLFEAEAKADIPQCAFLPFGVGPRSCIGMRLAMLTLKMTLVELLQDFTLKPGSSTKVTNT</sequence>
<evidence type="ECO:0000256" key="8">
    <source>
        <dbReference type="ARBA" id="ARBA00022824"/>
    </source>
</evidence>
<comment type="cofactor">
    <cofactor evidence="1">
        <name>heme</name>
        <dbReference type="ChEBI" id="CHEBI:30413"/>
    </cofactor>
</comment>
<evidence type="ECO:0000256" key="2">
    <source>
        <dbReference type="ARBA" id="ARBA00003690"/>
    </source>
</evidence>
<organism evidence="15 16">
    <name type="scientific">Cordylochernes scorpioides</name>
    <dbReference type="NCBI Taxonomy" id="51811"/>
    <lineage>
        <taxon>Eukaryota</taxon>
        <taxon>Metazoa</taxon>
        <taxon>Ecdysozoa</taxon>
        <taxon>Arthropoda</taxon>
        <taxon>Chelicerata</taxon>
        <taxon>Arachnida</taxon>
        <taxon>Pseudoscorpiones</taxon>
        <taxon>Cheliferoidea</taxon>
        <taxon>Chernetidae</taxon>
        <taxon>Cordylochernes</taxon>
    </lineage>
</organism>
<keyword evidence="16" id="KW-1185">Reference proteome</keyword>
<dbReference type="InterPro" id="IPR036396">
    <property type="entry name" value="Cyt_P450_sf"/>
</dbReference>
<dbReference type="PROSITE" id="PS00086">
    <property type="entry name" value="CYTOCHROME_P450"/>
    <property type="match status" value="1"/>
</dbReference>
<dbReference type="InterPro" id="IPR050476">
    <property type="entry name" value="Insect_CytP450_Detox"/>
</dbReference>
<dbReference type="SUPFAM" id="SSF48264">
    <property type="entry name" value="Cytochrome P450"/>
    <property type="match status" value="1"/>
</dbReference>
<evidence type="ECO:0000256" key="1">
    <source>
        <dbReference type="ARBA" id="ARBA00001971"/>
    </source>
</evidence>
<evidence type="ECO:0000256" key="12">
    <source>
        <dbReference type="ARBA" id="ARBA00023033"/>
    </source>
</evidence>
<dbReference type="InterPro" id="IPR001128">
    <property type="entry name" value="Cyt_P450"/>
</dbReference>
<evidence type="ECO:0000256" key="4">
    <source>
        <dbReference type="ARBA" id="ARBA00004406"/>
    </source>
</evidence>
<dbReference type="InterPro" id="IPR002403">
    <property type="entry name" value="Cyt_P450_E_grp-IV"/>
</dbReference>